<evidence type="ECO:0000313" key="2">
    <source>
        <dbReference type="EMBL" id="ASF48332.1"/>
    </source>
</evidence>
<reference evidence="2 3" key="1">
    <citation type="submission" date="2017-06" db="EMBL/GenBank/DDBJ databases">
        <title>Genome Sequencing of the methanotroph Methylovulum psychrotolerants str. HV10-M2 isolated from a high-altitude environment.</title>
        <authorList>
            <person name="Mateos-Rivera A."/>
        </authorList>
    </citation>
    <scope>NUCLEOTIDE SEQUENCE [LARGE SCALE GENOMIC DNA]</scope>
    <source>
        <strain evidence="2 3">HV10_M2</strain>
    </source>
</reference>
<dbReference type="KEGG" id="mpsy:CEK71_20950"/>
<dbReference type="AlphaFoldDB" id="A0A1Z4C472"/>
<evidence type="ECO:0000313" key="3">
    <source>
        <dbReference type="Proteomes" id="UP000197019"/>
    </source>
</evidence>
<organism evidence="2 3">
    <name type="scientific">Methylovulum psychrotolerans</name>
    <dbReference type="NCBI Taxonomy" id="1704499"/>
    <lineage>
        <taxon>Bacteria</taxon>
        <taxon>Pseudomonadati</taxon>
        <taxon>Pseudomonadota</taxon>
        <taxon>Gammaproteobacteria</taxon>
        <taxon>Methylococcales</taxon>
        <taxon>Methylococcaceae</taxon>
        <taxon>Methylovulum</taxon>
    </lineage>
</organism>
<accession>A0A1Z4C472</accession>
<protein>
    <submittedName>
        <fullName evidence="2">Uncharacterized protein</fullName>
    </submittedName>
</protein>
<dbReference type="RefSeq" id="WP_088621202.1">
    <property type="nucleotide sequence ID" value="NZ_CP022129.1"/>
</dbReference>
<dbReference type="Proteomes" id="UP000197019">
    <property type="component" value="Chromosome"/>
</dbReference>
<feature type="transmembrane region" description="Helical" evidence="1">
    <location>
        <begin position="71"/>
        <end position="91"/>
    </location>
</feature>
<name>A0A1Z4C472_9GAMM</name>
<sequence>MAACAEFQDPVDLYGSSYIAQQFLAVSPKSIEDCTGFVLLSADEYTNLPTLVDIFAMPLADDLQQMFEMGFVLPLLAYLTAWAYAVVINWFNHLEKD</sequence>
<proteinExistence type="predicted"/>
<keyword evidence="1" id="KW-0812">Transmembrane</keyword>
<keyword evidence="1" id="KW-0472">Membrane</keyword>
<keyword evidence="3" id="KW-1185">Reference proteome</keyword>
<dbReference type="OrthoDB" id="5574389at2"/>
<dbReference type="EMBL" id="CP022129">
    <property type="protein sequence ID" value="ASF48332.1"/>
    <property type="molecule type" value="Genomic_DNA"/>
</dbReference>
<evidence type="ECO:0000256" key="1">
    <source>
        <dbReference type="SAM" id="Phobius"/>
    </source>
</evidence>
<gene>
    <name evidence="2" type="ORF">CEK71_20950</name>
</gene>
<keyword evidence="1" id="KW-1133">Transmembrane helix</keyword>